<evidence type="ECO:0000259" key="7">
    <source>
        <dbReference type="PROSITE" id="PS51296"/>
    </source>
</evidence>
<dbReference type="PANTHER" id="PTHR21496">
    <property type="entry name" value="FERREDOXIN-RELATED"/>
    <property type="match status" value="1"/>
</dbReference>
<dbReference type="Gene3D" id="2.102.10.10">
    <property type="entry name" value="Rieske [2Fe-2S] iron-sulphur domain"/>
    <property type="match status" value="1"/>
</dbReference>
<evidence type="ECO:0000256" key="6">
    <source>
        <dbReference type="ARBA" id="ARBA00038001"/>
    </source>
</evidence>
<comment type="similarity">
    <text evidence="6">Belongs to the bacterial ring-hydroxylating dioxygenase ferredoxin component family.</text>
</comment>
<evidence type="ECO:0000256" key="5">
    <source>
        <dbReference type="ARBA" id="ARBA00034078"/>
    </source>
</evidence>
<dbReference type="InterPro" id="IPR017941">
    <property type="entry name" value="Rieske_2Fe-2S"/>
</dbReference>
<name>A0A1I6FUE3_9MICO</name>
<dbReference type="PANTHER" id="PTHR21496:SF0">
    <property type="entry name" value="RIESKE DOMAIN-CONTAINING PROTEIN"/>
    <property type="match status" value="1"/>
</dbReference>
<evidence type="ECO:0000256" key="4">
    <source>
        <dbReference type="ARBA" id="ARBA00023014"/>
    </source>
</evidence>
<dbReference type="EMBL" id="FOYR01000001">
    <property type="protein sequence ID" value="SFR33572.1"/>
    <property type="molecule type" value="Genomic_DNA"/>
</dbReference>
<accession>A0A1I6FUE3</accession>
<dbReference type="CDD" id="cd03528">
    <property type="entry name" value="Rieske_RO_ferredoxin"/>
    <property type="match status" value="1"/>
</dbReference>
<dbReference type="GO" id="GO:0004497">
    <property type="term" value="F:monooxygenase activity"/>
    <property type="evidence" value="ECO:0007669"/>
    <property type="project" value="UniProtKB-ARBA"/>
</dbReference>
<dbReference type="PROSITE" id="PS51296">
    <property type="entry name" value="RIESKE"/>
    <property type="match status" value="1"/>
</dbReference>
<proteinExistence type="inferred from homology"/>
<evidence type="ECO:0000256" key="2">
    <source>
        <dbReference type="ARBA" id="ARBA00022723"/>
    </source>
</evidence>
<comment type="cofactor">
    <cofactor evidence="5">
        <name>[2Fe-2S] cluster</name>
        <dbReference type="ChEBI" id="CHEBI:190135"/>
    </cofactor>
</comment>
<reference evidence="9" key="1">
    <citation type="submission" date="2016-10" db="EMBL/GenBank/DDBJ databases">
        <authorList>
            <person name="Varghese N."/>
            <person name="Submissions S."/>
        </authorList>
    </citation>
    <scope>NUCLEOTIDE SEQUENCE [LARGE SCALE GENOMIC DNA]</scope>
    <source>
        <strain evidence="9">CL127</strain>
    </source>
</reference>
<dbReference type="GO" id="GO:0051537">
    <property type="term" value="F:2 iron, 2 sulfur cluster binding"/>
    <property type="evidence" value="ECO:0007669"/>
    <property type="project" value="UniProtKB-KW"/>
</dbReference>
<sequence>MADEGILVAHVQDIPDGEGIKIDADVLGTVDDVALFNDAGEIFALDDTCSHETASLSEGWVENGVVECPLHAGKFCLRDGSVQSMPTTVDVACHRVIVSGGDVRVVPNPARRAQ</sequence>
<dbReference type="InterPro" id="IPR036922">
    <property type="entry name" value="Rieske_2Fe-2S_sf"/>
</dbReference>
<protein>
    <submittedName>
        <fullName evidence="8">3-phenylpropionate/trans-cinnamate dioxygenase ferredoxin subunit</fullName>
    </submittedName>
</protein>
<keyword evidence="8" id="KW-0560">Oxidoreductase</keyword>
<evidence type="ECO:0000256" key="3">
    <source>
        <dbReference type="ARBA" id="ARBA00023004"/>
    </source>
</evidence>
<dbReference type="Proteomes" id="UP000198877">
    <property type="component" value="Unassembled WGS sequence"/>
</dbReference>
<dbReference type="SUPFAM" id="SSF50022">
    <property type="entry name" value="ISP domain"/>
    <property type="match status" value="1"/>
</dbReference>
<dbReference type="RefSeq" id="WP_091734616.1">
    <property type="nucleotide sequence ID" value="NZ_FOYR01000001.1"/>
</dbReference>
<evidence type="ECO:0000256" key="1">
    <source>
        <dbReference type="ARBA" id="ARBA00022714"/>
    </source>
</evidence>
<evidence type="ECO:0000313" key="8">
    <source>
        <dbReference type="EMBL" id="SFR33572.1"/>
    </source>
</evidence>
<dbReference type="AlphaFoldDB" id="A0A1I6FUE3"/>
<keyword evidence="2" id="KW-0479">Metal-binding</keyword>
<dbReference type="GO" id="GO:0046872">
    <property type="term" value="F:metal ion binding"/>
    <property type="evidence" value="ECO:0007669"/>
    <property type="project" value="UniProtKB-KW"/>
</dbReference>
<organism evidence="8 9">
    <name type="scientific">Microbacterium azadirachtae</name>
    <dbReference type="NCBI Taxonomy" id="582680"/>
    <lineage>
        <taxon>Bacteria</taxon>
        <taxon>Bacillati</taxon>
        <taxon>Actinomycetota</taxon>
        <taxon>Actinomycetes</taxon>
        <taxon>Micrococcales</taxon>
        <taxon>Microbacteriaceae</taxon>
        <taxon>Microbacterium</taxon>
    </lineage>
</organism>
<evidence type="ECO:0000313" key="9">
    <source>
        <dbReference type="Proteomes" id="UP000198877"/>
    </source>
</evidence>
<dbReference type="Pfam" id="PF00355">
    <property type="entry name" value="Rieske"/>
    <property type="match status" value="1"/>
</dbReference>
<feature type="domain" description="Rieske" evidence="7">
    <location>
        <begin position="6"/>
        <end position="105"/>
    </location>
</feature>
<keyword evidence="1" id="KW-0001">2Fe-2S</keyword>
<keyword evidence="3" id="KW-0408">Iron</keyword>
<keyword evidence="8" id="KW-0223">Dioxygenase</keyword>
<dbReference type="GO" id="GO:0051213">
    <property type="term" value="F:dioxygenase activity"/>
    <property type="evidence" value="ECO:0007669"/>
    <property type="project" value="UniProtKB-KW"/>
</dbReference>
<gene>
    <name evidence="8" type="ORF">SAMN04488591_0345</name>
</gene>
<keyword evidence="4" id="KW-0411">Iron-sulfur</keyword>
<dbReference type="GO" id="GO:0016705">
    <property type="term" value="F:oxidoreductase activity, acting on paired donors, with incorporation or reduction of molecular oxygen"/>
    <property type="evidence" value="ECO:0007669"/>
    <property type="project" value="UniProtKB-ARBA"/>
</dbReference>